<feature type="transmembrane region" description="Helical" evidence="1">
    <location>
        <begin position="12"/>
        <end position="35"/>
    </location>
</feature>
<sequence>MEAQGNWLQKSWRPLVMLCFTFIILLGVFIPIPLLDDNSEFWNLLEIGLGGYIIGRSVEKVTGKIRKI</sequence>
<organism evidence="2 3">
    <name type="scientific">Odoribacter splanchnicus</name>
    <dbReference type="NCBI Taxonomy" id="28118"/>
    <lineage>
        <taxon>Bacteria</taxon>
        <taxon>Pseudomonadati</taxon>
        <taxon>Bacteroidota</taxon>
        <taxon>Bacteroidia</taxon>
        <taxon>Bacteroidales</taxon>
        <taxon>Odoribacteraceae</taxon>
        <taxon>Odoribacter</taxon>
    </lineage>
</organism>
<comment type="caution">
    <text evidence="2">The sequence shown here is derived from an EMBL/GenBank/DDBJ whole genome shotgun (WGS) entry which is preliminary data.</text>
</comment>
<dbReference type="AlphaFoldDB" id="A0AAW6FEB8"/>
<protein>
    <submittedName>
        <fullName evidence="2">Holin family protein</fullName>
    </submittedName>
</protein>
<reference evidence="2" key="1">
    <citation type="submission" date="2023-01" db="EMBL/GenBank/DDBJ databases">
        <title>Human gut microbiome strain richness.</title>
        <authorList>
            <person name="Chen-Liaw A."/>
        </authorList>
    </citation>
    <scope>NUCLEOTIDE SEQUENCE</scope>
    <source>
        <strain evidence="2">RTP21484st1_B7_RTP21484_190118</strain>
    </source>
</reference>
<keyword evidence="1" id="KW-0472">Membrane</keyword>
<dbReference type="EMBL" id="JAQMRD010000001">
    <property type="protein sequence ID" value="MDB9221547.1"/>
    <property type="molecule type" value="Genomic_DNA"/>
</dbReference>
<evidence type="ECO:0000256" key="1">
    <source>
        <dbReference type="SAM" id="Phobius"/>
    </source>
</evidence>
<gene>
    <name evidence="2" type="ORF">PN645_00840</name>
</gene>
<name>A0AAW6FEB8_9BACT</name>
<keyword evidence="1" id="KW-0812">Transmembrane</keyword>
<dbReference type="Proteomes" id="UP001212263">
    <property type="component" value="Unassembled WGS sequence"/>
</dbReference>
<evidence type="ECO:0000313" key="3">
    <source>
        <dbReference type="Proteomes" id="UP001212263"/>
    </source>
</evidence>
<accession>A0AAW6FEB8</accession>
<evidence type="ECO:0000313" key="2">
    <source>
        <dbReference type="EMBL" id="MDB9221547.1"/>
    </source>
</evidence>
<proteinExistence type="predicted"/>
<keyword evidence="1" id="KW-1133">Transmembrane helix</keyword>